<keyword evidence="1" id="KW-0812">Transmembrane</keyword>
<proteinExistence type="predicted"/>
<feature type="transmembrane region" description="Helical" evidence="1">
    <location>
        <begin position="118"/>
        <end position="139"/>
    </location>
</feature>
<dbReference type="InterPro" id="IPR032479">
    <property type="entry name" value="DUF5058"/>
</dbReference>
<feature type="transmembrane region" description="Helical" evidence="1">
    <location>
        <begin position="54"/>
        <end position="72"/>
    </location>
</feature>
<dbReference type="RefSeq" id="WP_249329021.1">
    <property type="nucleotide sequence ID" value="NZ_CP060635.1"/>
</dbReference>
<organism evidence="2 3">
    <name type="scientific">Wansuia hejianensis</name>
    <dbReference type="NCBI Taxonomy" id="2763667"/>
    <lineage>
        <taxon>Bacteria</taxon>
        <taxon>Bacillati</taxon>
        <taxon>Bacillota</taxon>
        <taxon>Clostridia</taxon>
        <taxon>Lachnospirales</taxon>
        <taxon>Lachnospiraceae</taxon>
        <taxon>Wansuia</taxon>
    </lineage>
</organism>
<gene>
    <name evidence="2" type="ORF">H9Q79_00995</name>
</gene>
<name>A0A7G9GDN3_9FIRM</name>
<dbReference type="AlphaFoldDB" id="A0A7G9GDN3"/>
<evidence type="ECO:0000313" key="2">
    <source>
        <dbReference type="EMBL" id="QNM08915.1"/>
    </source>
</evidence>
<keyword evidence="1" id="KW-1133">Transmembrane helix</keyword>
<evidence type="ECO:0000313" key="3">
    <source>
        <dbReference type="Proteomes" id="UP000515860"/>
    </source>
</evidence>
<accession>A0A7G9GDN3</accession>
<keyword evidence="1" id="KW-0472">Membrane</keyword>
<reference evidence="2 3" key="1">
    <citation type="submission" date="2020-08" db="EMBL/GenBank/DDBJ databases">
        <authorList>
            <person name="Liu C."/>
            <person name="Sun Q."/>
        </authorList>
    </citation>
    <scope>NUCLEOTIDE SEQUENCE [LARGE SCALE GENOMIC DNA]</scope>
    <source>
        <strain evidence="2 3">NSJ-29</strain>
    </source>
</reference>
<feature type="transmembrane region" description="Helical" evidence="1">
    <location>
        <begin position="160"/>
        <end position="178"/>
    </location>
</feature>
<dbReference type="EMBL" id="CP060635">
    <property type="protein sequence ID" value="QNM08915.1"/>
    <property type="molecule type" value="Genomic_DNA"/>
</dbReference>
<dbReference type="Pfam" id="PF16481">
    <property type="entry name" value="DUF5058"/>
    <property type="match status" value="1"/>
</dbReference>
<keyword evidence="3" id="KW-1185">Reference proteome</keyword>
<protein>
    <submittedName>
        <fullName evidence="2">DUF5058 family protein</fullName>
    </submittedName>
</protein>
<feature type="transmembrane region" description="Helical" evidence="1">
    <location>
        <begin position="12"/>
        <end position="33"/>
    </location>
</feature>
<dbReference type="KEGG" id="whj:H9Q79_00995"/>
<dbReference type="Proteomes" id="UP000515860">
    <property type="component" value="Chromosome"/>
</dbReference>
<sequence length="244" mass="26241">MKFNVNSPILFVMVGILILVVLAQSVFFLVRALRRAKEIGMEKTVIKKTISSSAVFTIAPAIAILVGVITLSKSLGVALPWLRLSIIGSLTYETVAAGTALQELGLGLGTQVANPSDYVTVVFVMTTGIIIGLLLVPLITKKIQGGMMKIEKIDKKWGEIFTNAMFLGMISAFLGYVFCDVTNVFHGDTSGLIPVCVMIFSAIVMACCGILSKTLKQRWITDYALPFSLVCGMLSAIPLTAWLG</sequence>
<feature type="transmembrane region" description="Helical" evidence="1">
    <location>
        <begin position="190"/>
        <end position="211"/>
    </location>
</feature>
<evidence type="ECO:0000256" key="1">
    <source>
        <dbReference type="SAM" id="Phobius"/>
    </source>
</evidence>
<feature type="transmembrane region" description="Helical" evidence="1">
    <location>
        <begin position="223"/>
        <end position="243"/>
    </location>
</feature>